<reference evidence="2 4" key="1">
    <citation type="submission" date="2018-12" db="EMBL/GenBank/DDBJ databases">
        <title>Whole genome sequence of a Pandoraea apista isolate from a patient with cystic fibrosis.</title>
        <authorList>
            <person name="Kenna D.T."/>
            <person name="Turton J.F."/>
        </authorList>
    </citation>
    <scope>NUCLEOTIDE SEQUENCE [LARGE SCALE GENOMIC DNA]</scope>
    <source>
        <strain evidence="2 4">Pa13324</strain>
    </source>
</reference>
<protein>
    <submittedName>
        <fullName evidence="3">(2Fe-2S)-binding protein</fullName>
    </submittedName>
</protein>
<evidence type="ECO:0000313" key="2">
    <source>
        <dbReference type="EMBL" id="RSK74757.1"/>
    </source>
</evidence>
<evidence type="ECO:0000313" key="4">
    <source>
        <dbReference type="Proteomes" id="UP000270216"/>
    </source>
</evidence>
<dbReference type="Proteomes" id="UP000364291">
    <property type="component" value="Unassembled WGS sequence"/>
</dbReference>
<organism evidence="3 5">
    <name type="scientific">Pandoraea apista</name>
    <dbReference type="NCBI Taxonomy" id="93218"/>
    <lineage>
        <taxon>Bacteria</taxon>
        <taxon>Pseudomonadati</taxon>
        <taxon>Pseudomonadota</taxon>
        <taxon>Betaproteobacteria</taxon>
        <taxon>Burkholderiales</taxon>
        <taxon>Burkholderiaceae</taxon>
        <taxon>Pandoraea</taxon>
    </lineage>
</organism>
<sequence length="89" mass="9107">MIVCVCKSVSERQIKACLDAGASTMEDLQIDLGVALCCGKCGPYVQEMVAGATPCCGRSCGGCCQSGHSSQVETATEAVVMTRELALAA</sequence>
<evidence type="ECO:0000313" key="3">
    <source>
        <dbReference type="EMBL" id="VVG73956.1"/>
    </source>
</evidence>
<dbReference type="RefSeq" id="WP_042114713.1">
    <property type="nucleotide sequence ID" value="NZ_CABPSX010000014.1"/>
</dbReference>
<dbReference type="STRING" id="93218.XM39_13630"/>
<evidence type="ECO:0000313" key="5">
    <source>
        <dbReference type="Proteomes" id="UP000364291"/>
    </source>
</evidence>
<dbReference type="KEGG" id="papi:SG18_13435"/>
<name>A0A0B5FFW5_9BURK</name>
<evidence type="ECO:0000259" key="1">
    <source>
        <dbReference type="Pfam" id="PF04324"/>
    </source>
</evidence>
<dbReference type="AlphaFoldDB" id="A0A0B5FFW5"/>
<accession>A0A0B5FFW5</accession>
<proteinExistence type="predicted"/>
<dbReference type="Proteomes" id="UP000270216">
    <property type="component" value="Unassembled WGS sequence"/>
</dbReference>
<dbReference type="InterPro" id="IPR041854">
    <property type="entry name" value="BFD-like_2Fe2S-bd_dom_sf"/>
</dbReference>
<feature type="domain" description="BFD-like [2Fe-2S]-binding" evidence="1">
    <location>
        <begin position="2"/>
        <end position="50"/>
    </location>
</feature>
<dbReference type="InterPro" id="IPR007419">
    <property type="entry name" value="BFD-like_2Fe2S-bd_dom"/>
</dbReference>
<keyword evidence="4" id="KW-1185">Reference proteome</keyword>
<dbReference type="GeneID" id="47016204"/>
<reference evidence="3 5" key="2">
    <citation type="submission" date="2019-08" db="EMBL/GenBank/DDBJ databases">
        <authorList>
            <person name="Peeters C."/>
        </authorList>
    </citation>
    <scope>NUCLEOTIDE SEQUENCE [LARGE SCALE GENOMIC DNA]</scope>
    <source>
        <strain evidence="3 5">LMG 18089</strain>
    </source>
</reference>
<dbReference type="OrthoDB" id="9815350at2"/>
<dbReference type="Gene3D" id="1.10.10.1100">
    <property type="entry name" value="BFD-like [2Fe-2S]-binding domain"/>
    <property type="match status" value="1"/>
</dbReference>
<dbReference type="EMBL" id="CABPSX010000014">
    <property type="protein sequence ID" value="VVG73956.1"/>
    <property type="molecule type" value="Genomic_DNA"/>
</dbReference>
<dbReference type="EMBL" id="RWHX01000082">
    <property type="protein sequence ID" value="RSK74757.1"/>
    <property type="molecule type" value="Genomic_DNA"/>
</dbReference>
<dbReference type="Pfam" id="PF04324">
    <property type="entry name" value="Fer2_BFD"/>
    <property type="match status" value="1"/>
</dbReference>
<gene>
    <name evidence="2" type="ORF">EJE83_24800</name>
    <name evidence="3" type="ORF">PAP18089_04967</name>
</gene>